<comment type="subcellular location">
    <subcellularLocation>
        <location evidence="1">Membrane</location>
    </subcellularLocation>
</comment>
<name>A0A0N4UPS3_DRAME</name>
<feature type="transmembrane region" description="Helical" evidence="5">
    <location>
        <begin position="150"/>
        <end position="172"/>
    </location>
</feature>
<dbReference type="Proteomes" id="UP000038040">
    <property type="component" value="Unplaced"/>
</dbReference>
<proteinExistence type="predicted"/>
<dbReference type="InterPro" id="IPR000276">
    <property type="entry name" value="GPCR_Rhodpsn"/>
</dbReference>
<evidence type="ECO:0000313" key="10">
    <source>
        <dbReference type="WBParaSite" id="DME_0000997301-mRNA-1"/>
    </source>
</evidence>
<reference evidence="10" key="1">
    <citation type="submission" date="2017-02" db="UniProtKB">
        <authorList>
            <consortium name="WormBaseParasite"/>
        </authorList>
    </citation>
    <scope>IDENTIFICATION</scope>
</reference>
<feature type="transmembrane region" description="Helical" evidence="5">
    <location>
        <begin position="38"/>
        <end position="60"/>
    </location>
</feature>
<dbReference type="PANTHER" id="PTHR46895:SF7">
    <property type="entry name" value="G-PROTEIN COUPLED RECEPTORS FAMILY 1 PROFILE DOMAIN-CONTAINING PROTEIN"/>
    <property type="match status" value="1"/>
</dbReference>
<feature type="transmembrane region" description="Helical" evidence="5">
    <location>
        <begin position="256"/>
        <end position="275"/>
    </location>
</feature>
<evidence type="ECO:0000313" key="7">
    <source>
        <dbReference type="EMBL" id="VDN53540.1"/>
    </source>
</evidence>
<dbReference type="SUPFAM" id="SSF81321">
    <property type="entry name" value="Family A G protein-coupled receptor-like"/>
    <property type="match status" value="1"/>
</dbReference>
<dbReference type="Proteomes" id="UP000274756">
    <property type="component" value="Unassembled WGS sequence"/>
</dbReference>
<keyword evidence="3 5" id="KW-1133">Transmembrane helix</keyword>
<keyword evidence="4 5" id="KW-0472">Membrane</keyword>
<accession>A0A0N4UPS3</accession>
<keyword evidence="9" id="KW-1185">Reference proteome</keyword>
<feature type="transmembrane region" description="Helical" evidence="5">
    <location>
        <begin position="201"/>
        <end position="225"/>
    </location>
</feature>
<dbReference type="PRINTS" id="PR00237">
    <property type="entry name" value="GPCRRHODOPSN"/>
</dbReference>
<dbReference type="OrthoDB" id="9990906at2759"/>
<feature type="domain" description="G-protein coupled receptors family 1 profile" evidence="6">
    <location>
        <begin position="17"/>
        <end position="259"/>
    </location>
</feature>
<evidence type="ECO:0000256" key="3">
    <source>
        <dbReference type="ARBA" id="ARBA00022989"/>
    </source>
</evidence>
<feature type="transmembrane region" description="Helical" evidence="5">
    <location>
        <begin position="80"/>
        <end position="104"/>
    </location>
</feature>
<evidence type="ECO:0000256" key="5">
    <source>
        <dbReference type="SAM" id="Phobius"/>
    </source>
</evidence>
<keyword evidence="2 5" id="KW-0812">Transmembrane</keyword>
<feature type="transmembrane region" description="Helical" evidence="5">
    <location>
        <begin position="6"/>
        <end position="26"/>
    </location>
</feature>
<dbReference type="GO" id="GO:0004930">
    <property type="term" value="F:G protein-coupled receptor activity"/>
    <property type="evidence" value="ECO:0007669"/>
    <property type="project" value="InterPro"/>
</dbReference>
<evidence type="ECO:0000256" key="4">
    <source>
        <dbReference type="ARBA" id="ARBA00023136"/>
    </source>
</evidence>
<evidence type="ECO:0000256" key="2">
    <source>
        <dbReference type="ARBA" id="ARBA00022692"/>
    </source>
</evidence>
<evidence type="ECO:0000313" key="9">
    <source>
        <dbReference type="Proteomes" id="UP000274756"/>
    </source>
</evidence>
<protein>
    <submittedName>
        <fullName evidence="10">G_PROTEIN_RECEP_F1_2 domain-containing protein</fullName>
    </submittedName>
</protein>
<dbReference type="CDD" id="cd14978">
    <property type="entry name" value="7tmA_FMRFamide_R-like"/>
    <property type="match status" value="1"/>
</dbReference>
<sequence length="276" mass="30991">MLFQVSFPIQFIVTVIGNSLTLSVLLSPHMRNRANHLLAALAFSDMSVFFFMLPTSFAAFPTFYTNNSFRIFFATVKIHLAAAANWFSCAAIWIVLAVSIERLLIIKFPFRSLKPYRCLPKSSNWTLMGTINQPTSTLISYVNGSTIANALLGVIIPIFIVSFFNISLIRLLRMRNTEELTKISSNSATYGGNVHEKERKLTITAVAIISCFSITQMPSALLFLYERLVSDAKTKIFADISSITNCLVLTGKMLNVVLFCLTSATFRYFFNFYIIS</sequence>
<evidence type="ECO:0000256" key="1">
    <source>
        <dbReference type="ARBA" id="ARBA00004370"/>
    </source>
</evidence>
<dbReference type="PROSITE" id="PS50262">
    <property type="entry name" value="G_PROTEIN_RECEP_F1_2"/>
    <property type="match status" value="1"/>
</dbReference>
<evidence type="ECO:0000313" key="8">
    <source>
        <dbReference type="Proteomes" id="UP000038040"/>
    </source>
</evidence>
<dbReference type="AlphaFoldDB" id="A0A0N4UPS3"/>
<reference evidence="7 9" key="2">
    <citation type="submission" date="2018-11" db="EMBL/GenBank/DDBJ databases">
        <authorList>
            <consortium name="Pathogen Informatics"/>
        </authorList>
    </citation>
    <scope>NUCLEOTIDE SEQUENCE [LARGE SCALE GENOMIC DNA]</scope>
</reference>
<dbReference type="InterPro" id="IPR017452">
    <property type="entry name" value="GPCR_Rhodpsn_7TM"/>
</dbReference>
<gene>
    <name evidence="7" type="ORF">DME_LOCUS3513</name>
</gene>
<organism evidence="8 10">
    <name type="scientific">Dracunculus medinensis</name>
    <name type="common">Guinea worm</name>
    <dbReference type="NCBI Taxonomy" id="318479"/>
    <lineage>
        <taxon>Eukaryota</taxon>
        <taxon>Metazoa</taxon>
        <taxon>Ecdysozoa</taxon>
        <taxon>Nematoda</taxon>
        <taxon>Chromadorea</taxon>
        <taxon>Rhabditida</taxon>
        <taxon>Spirurina</taxon>
        <taxon>Dracunculoidea</taxon>
        <taxon>Dracunculidae</taxon>
        <taxon>Dracunculus</taxon>
    </lineage>
</organism>
<dbReference type="Gene3D" id="1.20.1070.10">
    <property type="entry name" value="Rhodopsin 7-helix transmembrane proteins"/>
    <property type="match status" value="2"/>
</dbReference>
<dbReference type="WBParaSite" id="DME_0000997301-mRNA-1">
    <property type="protein sequence ID" value="DME_0000997301-mRNA-1"/>
    <property type="gene ID" value="DME_0000997301"/>
</dbReference>
<evidence type="ECO:0000259" key="6">
    <source>
        <dbReference type="PROSITE" id="PS50262"/>
    </source>
</evidence>
<dbReference type="PANTHER" id="PTHR46895">
    <property type="entry name" value="PROTEIN CBG20548-RELATED"/>
    <property type="match status" value="1"/>
</dbReference>
<dbReference type="EMBL" id="UYYG01000143">
    <property type="protein sequence ID" value="VDN53540.1"/>
    <property type="molecule type" value="Genomic_DNA"/>
</dbReference>
<dbReference type="GO" id="GO:0016020">
    <property type="term" value="C:membrane"/>
    <property type="evidence" value="ECO:0007669"/>
    <property type="project" value="UniProtKB-SubCell"/>
</dbReference>